<evidence type="ECO:0000313" key="1">
    <source>
        <dbReference type="EMBL" id="VDH89556.1"/>
    </source>
</evidence>
<sequence>MDSNFTDTQETYEYTEDHMDEACCINNKGRHPKYEGAYLFELNCYCSLQRPVLQFVHVGPHCRQHRESRYKRGRKVIHLLMICYCGNVNRSYNRLGN</sequence>
<dbReference type="AlphaFoldDB" id="A0A8B6BFW4"/>
<dbReference type="Proteomes" id="UP000596742">
    <property type="component" value="Unassembled WGS sequence"/>
</dbReference>
<reference evidence="1" key="1">
    <citation type="submission" date="2018-11" db="EMBL/GenBank/DDBJ databases">
        <authorList>
            <person name="Alioto T."/>
            <person name="Alioto T."/>
        </authorList>
    </citation>
    <scope>NUCLEOTIDE SEQUENCE</scope>
</reference>
<proteinExistence type="predicted"/>
<protein>
    <submittedName>
        <fullName evidence="1">Uncharacterized protein</fullName>
    </submittedName>
</protein>
<name>A0A8B6BFW4_MYTGA</name>
<organism evidence="1 2">
    <name type="scientific">Mytilus galloprovincialis</name>
    <name type="common">Mediterranean mussel</name>
    <dbReference type="NCBI Taxonomy" id="29158"/>
    <lineage>
        <taxon>Eukaryota</taxon>
        <taxon>Metazoa</taxon>
        <taxon>Spiralia</taxon>
        <taxon>Lophotrochozoa</taxon>
        <taxon>Mollusca</taxon>
        <taxon>Bivalvia</taxon>
        <taxon>Autobranchia</taxon>
        <taxon>Pteriomorphia</taxon>
        <taxon>Mytilida</taxon>
        <taxon>Mytiloidea</taxon>
        <taxon>Mytilidae</taxon>
        <taxon>Mytilinae</taxon>
        <taxon>Mytilus</taxon>
    </lineage>
</organism>
<comment type="caution">
    <text evidence="1">The sequence shown here is derived from an EMBL/GenBank/DDBJ whole genome shotgun (WGS) entry which is preliminary data.</text>
</comment>
<dbReference type="EMBL" id="UYJE01000047">
    <property type="protein sequence ID" value="VDH89556.1"/>
    <property type="molecule type" value="Genomic_DNA"/>
</dbReference>
<accession>A0A8B6BFW4</accession>
<evidence type="ECO:0000313" key="2">
    <source>
        <dbReference type="Proteomes" id="UP000596742"/>
    </source>
</evidence>
<keyword evidence="2" id="KW-1185">Reference proteome</keyword>
<gene>
    <name evidence="1" type="ORF">MGAL_10B060105</name>
</gene>